<sequence length="192" mass="21451">MQRKIILASTSPRRKEILAKTGLVFEIQASDYHEDMTLKMSPEKLVEYLSKGKAEAVALKNSNAIVIAADTFVAYKNKKLGKPKDKREAKKMLTMLSGKQNNIISGVTIIDTHSGKSLSFHEITKVFMKKMSADEIENYIATGEPLDKAGAYALQERGSIFIKKIDGDFFNAMGLPLNKLVEKLKMFSVELF</sequence>
<accession>A0A1G2HZM7</accession>
<dbReference type="GO" id="GO:0036218">
    <property type="term" value="F:dTTP diphosphatase activity"/>
    <property type="evidence" value="ECO:0007669"/>
    <property type="project" value="RHEA"/>
</dbReference>
<comment type="subcellular location">
    <subcellularLocation>
        <location evidence="3">Cytoplasm</location>
    </subcellularLocation>
</comment>
<feature type="site" description="Important for substrate specificity" evidence="3">
    <location>
        <position position="13"/>
    </location>
</feature>
<dbReference type="SUPFAM" id="SSF52972">
    <property type="entry name" value="ITPase-like"/>
    <property type="match status" value="1"/>
</dbReference>
<proteinExistence type="inferred from homology"/>
<comment type="catalytic activity">
    <reaction evidence="3">
        <text>dTTP + H2O = dTMP + diphosphate + H(+)</text>
        <dbReference type="Rhea" id="RHEA:28534"/>
        <dbReference type="ChEBI" id="CHEBI:15377"/>
        <dbReference type="ChEBI" id="CHEBI:15378"/>
        <dbReference type="ChEBI" id="CHEBI:33019"/>
        <dbReference type="ChEBI" id="CHEBI:37568"/>
        <dbReference type="ChEBI" id="CHEBI:63528"/>
        <dbReference type="EC" id="3.6.1.9"/>
    </reaction>
</comment>
<comment type="similarity">
    <text evidence="3">Belongs to the Maf family. YhdE subfamily.</text>
</comment>
<evidence type="ECO:0000313" key="4">
    <source>
        <dbReference type="EMBL" id="OGZ67869.1"/>
    </source>
</evidence>
<protein>
    <recommendedName>
        <fullName evidence="3">dTTP/UTP pyrophosphatase</fullName>
        <shortName evidence="3">dTTPase/UTPase</shortName>
        <ecNumber evidence="3">3.6.1.9</ecNumber>
    </recommendedName>
    <alternativeName>
        <fullName evidence="3">Nucleoside triphosphate pyrophosphatase</fullName>
    </alternativeName>
    <alternativeName>
        <fullName evidence="3">Nucleotide pyrophosphatase</fullName>
        <shortName evidence="3">Nucleotide PPase</shortName>
    </alternativeName>
</protein>
<comment type="catalytic activity">
    <reaction evidence="3">
        <text>UTP + H2O = UMP + diphosphate + H(+)</text>
        <dbReference type="Rhea" id="RHEA:29395"/>
        <dbReference type="ChEBI" id="CHEBI:15377"/>
        <dbReference type="ChEBI" id="CHEBI:15378"/>
        <dbReference type="ChEBI" id="CHEBI:33019"/>
        <dbReference type="ChEBI" id="CHEBI:46398"/>
        <dbReference type="ChEBI" id="CHEBI:57865"/>
        <dbReference type="EC" id="3.6.1.9"/>
    </reaction>
</comment>
<dbReference type="CDD" id="cd00555">
    <property type="entry name" value="Maf"/>
    <property type="match status" value="1"/>
</dbReference>
<keyword evidence="3" id="KW-0963">Cytoplasm</keyword>
<dbReference type="Proteomes" id="UP000176421">
    <property type="component" value="Unassembled WGS sequence"/>
</dbReference>
<dbReference type="STRING" id="1802206.A3D35_00720"/>
<dbReference type="Pfam" id="PF02545">
    <property type="entry name" value="Maf"/>
    <property type="match status" value="1"/>
</dbReference>
<gene>
    <name evidence="4" type="ORF">A3D35_00720</name>
</gene>
<keyword evidence="3" id="KW-0546">Nucleotide metabolism</keyword>
<dbReference type="Gene3D" id="3.90.950.10">
    <property type="match status" value="1"/>
</dbReference>
<dbReference type="EMBL" id="MHOS01000028">
    <property type="protein sequence ID" value="OGZ67869.1"/>
    <property type="molecule type" value="Genomic_DNA"/>
</dbReference>
<feature type="site" description="Important for substrate specificity" evidence="3">
    <location>
        <position position="71"/>
    </location>
</feature>
<comment type="caution">
    <text evidence="3">Lacks conserved residue(s) required for the propagation of feature annotation.</text>
</comment>
<keyword evidence="2 3" id="KW-0378">Hydrolase</keyword>
<dbReference type="AlphaFoldDB" id="A0A1G2HZM7"/>
<organism evidence="4 5">
    <name type="scientific">Candidatus Staskawiczbacteria bacterium RIFCSPHIGHO2_02_FULL_34_9</name>
    <dbReference type="NCBI Taxonomy" id="1802206"/>
    <lineage>
        <taxon>Bacteria</taxon>
        <taxon>Candidatus Staskawicziibacteriota</taxon>
    </lineage>
</organism>
<dbReference type="PIRSF" id="PIRSF006305">
    <property type="entry name" value="Maf"/>
    <property type="match status" value="1"/>
</dbReference>
<dbReference type="GO" id="GO:0009117">
    <property type="term" value="P:nucleotide metabolic process"/>
    <property type="evidence" value="ECO:0007669"/>
    <property type="project" value="UniProtKB-KW"/>
</dbReference>
<reference evidence="4 5" key="1">
    <citation type="journal article" date="2016" name="Nat. Commun.">
        <title>Thousands of microbial genomes shed light on interconnected biogeochemical processes in an aquifer system.</title>
        <authorList>
            <person name="Anantharaman K."/>
            <person name="Brown C.T."/>
            <person name="Hug L.A."/>
            <person name="Sharon I."/>
            <person name="Castelle C.J."/>
            <person name="Probst A.J."/>
            <person name="Thomas B.C."/>
            <person name="Singh A."/>
            <person name="Wilkins M.J."/>
            <person name="Karaoz U."/>
            <person name="Brodie E.L."/>
            <person name="Williams K.H."/>
            <person name="Hubbard S.S."/>
            <person name="Banfield J.F."/>
        </authorList>
    </citation>
    <scope>NUCLEOTIDE SEQUENCE [LARGE SCALE GENOMIC DNA]</scope>
</reference>
<comment type="cofactor">
    <cofactor evidence="1 3">
        <name>a divalent metal cation</name>
        <dbReference type="ChEBI" id="CHEBI:60240"/>
    </cofactor>
</comment>
<evidence type="ECO:0000256" key="3">
    <source>
        <dbReference type="HAMAP-Rule" id="MF_00528"/>
    </source>
</evidence>
<dbReference type="InterPro" id="IPR029001">
    <property type="entry name" value="ITPase-like_fam"/>
</dbReference>
<dbReference type="GO" id="GO:0036221">
    <property type="term" value="F:UTP diphosphatase activity"/>
    <property type="evidence" value="ECO:0007669"/>
    <property type="project" value="RHEA"/>
</dbReference>
<comment type="function">
    <text evidence="3">Nucleoside triphosphate pyrophosphatase that hydrolyzes dTTP and UTP. May have a dual role in cell division arrest and in preventing the incorporation of modified nucleotides into cellular nucleic acids.</text>
</comment>
<dbReference type="PANTHER" id="PTHR43213">
    <property type="entry name" value="BIFUNCTIONAL DTTP/UTP PYROPHOSPHATASE/METHYLTRANSFERASE PROTEIN-RELATED"/>
    <property type="match status" value="1"/>
</dbReference>
<dbReference type="EC" id="3.6.1.9" evidence="3"/>
<dbReference type="HAMAP" id="MF_00528">
    <property type="entry name" value="Maf"/>
    <property type="match status" value="1"/>
</dbReference>
<name>A0A1G2HZM7_9BACT</name>
<evidence type="ECO:0000256" key="1">
    <source>
        <dbReference type="ARBA" id="ARBA00001968"/>
    </source>
</evidence>
<evidence type="ECO:0000313" key="5">
    <source>
        <dbReference type="Proteomes" id="UP000176421"/>
    </source>
</evidence>
<feature type="site" description="Important for substrate specificity" evidence="3">
    <location>
        <position position="155"/>
    </location>
</feature>
<evidence type="ECO:0000256" key="2">
    <source>
        <dbReference type="ARBA" id="ARBA00022801"/>
    </source>
</evidence>
<dbReference type="NCBIfam" id="TIGR00172">
    <property type="entry name" value="maf"/>
    <property type="match status" value="1"/>
</dbReference>
<feature type="active site" description="Proton acceptor" evidence="3">
    <location>
        <position position="70"/>
    </location>
</feature>
<dbReference type="InterPro" id="IPR003697">
    <property type="entry name" value="Maf-like"/>
</dbReference>
<dbReference type="GO" id="GO:0005737">
    <property type="term" value="C:cytoplasm"/>
    <property type="evidence" value="ECO:0007669"/>
    <property type="project" value="UniProtKB-SubCell"/>
</dbReference>
<comment type="caution">
    <text evidence="4">The sequence shown here is derived from an EMBL/GenBank/DDBJ whole genome shotgun (WGS) entry which is preliminary data.</text>
</comment>
<dbReference type="PANTHER" id="PTHR43213:SF5">
    <property type="entry name" value="BIFUNCTIONAL DTTP_UTP PYROPHOSPHATASE_METHYLTRANSFERASE PROTEIN-RELATED"/>
    <property type="match status" value="1"/>
</dbReference>